<dbReference type="EMBL" id="JAAMPI010001050">
    <property type="protein sequence ID" value="KAF4626973.1"/>
    <property type="molecule type" value="Genomic_DNA"/>
</dbReference>
<reference evidence="2 3" key="1">
    <citation type="submission" date="2020-03" db="EMBL/GenBank/DDBJ databases">
        <title>Draft Genome Sequence of Cudoniella acicularis.</title>
        <authorList>
            <person name="Buettner E."/>
            <person name="Kellner H."/>
        </authorList>
    </citation>
    <scope>NUCLEOTIDE SEQUENCE [LARGE SCALE GENOMIC DNA]</scope>
    <source>
        <strain evidence="2 3">DSM 108380</strain>
    </source>
</reference>
<organism evidence="2 3">
    <name type="scientific">Cudoniella acicularis</name>
    <dbReference type="NCBI Taxonomy" id="354080"/>
    <lineage>
        <taxon>Eukaryota</taxon>
        <taxon>Fungi</taxon>
        <taxon>Dikarya</taxon>
        <taxon>Ascomycota</taxon>
        <taxon>Pezizomycotina</taxon>
        <taxon>Leotiomycetes</taxon>
        <taxon>Helotiales</taxon>
        <taxon>Tricladiaceae</taxon>
        <taxon>Cudoniella</taxon>
    </lineage>
</organism>
<comment type="caution">
    <text evidence="2">The sequence shown here is derived from an EMBL/GenBank/DDBJ whole genome shotgun (WGS) entry which is preliminary data.</text>
</comment>
<name>A0A8H4RDL7_9HELO</name>
<dbReference type="AlphaFoldDB" id="A0A8H4RDL7"/>
<accession>A0A8H4RDL7</accession>
<feature type="compositionally biased region" description="Basic and acidic residues" evidence="1">
    <location>
        <begin position="82"/>
        <end position="99"/>
    </location>
</feature>
<protein>
    <submittedName>
        <fullName evidence="2">Uncharacterized protein</fullName>
    </submittedName>
</protein>
<evidence type="ECO:0000313" key="2">
    <source>
        <dbReference type="EMBL" id="KAF4626973.1"/>
    </source>
</evidence>
<evidence type="ECO:0000256" key="1">
    <source>
        <dbReference type="SAM" id="MobiDB-lite"/>
    </source>
</evidence>
<keyword evidence="3" id="KW-1185">Reference proteome</keyword>
<feature type="compositionally biased region" description="Polar residues" evidence="1">
    <location>
        <begin position="61"/>
        <end position="71"/>
    </location>
</feature>
<feature type="region of interest" description="Disordered" evidence="1">
    <location>
        <begin position="54"/>
        <end position="107"/>
    </location>
</feature>
<dbReference type="Proteomes" id="UP000566819">
    <property type="component" value="Unassembled WGS sequence"/>
</dbReference>
<evidence type="ECO:0000313" key="3">
    <source>
        <dbReference type="Proteomes" id="UP000566819"/>
    </source>
</evidence>
<proteinExistence type="predicted"/>
<gene>
    <name evidence="2" type="ORF">G7Y89_g11183</name>
</gene>
<sequence length="184" mass="20023">MNACTSISILRRSSRLALTTKRAFARLDLTALRSMFARRSANFTLPASVLMGKHAKKPTPVGQQTLSSPRSRLSGIPRRSPKNRESCEKMQKEKRKGSERSSGVAKAEVKVEVEVEDAEEVDGMGVDMVGVAAEVVGSKDGNEGEVTIDYLGENVAPKRGSSGIFKRVNTMVGTEADMKRCETF</sequence>